<comment type="catalytic activity">
    <reaction evidence="13">
        <text>a 1,2-diacyl-sn-glycerol + H2O = a 2-acylglycerol + a fatty acid + H(+)</text>
        <dbReference type="Rhea" id="RHEA:33275"/>
        <dbReference type="ChEBI" id="CHEBI:15377"/>
        <dbReference type="ChEBI" id="CHEBI:15378"/>
        <dbReference type="ChEBI" id="CHEBI:17389"/>
        <dbReference type="ChEBI" id="CHEBI:17815"/>
        <dbReference type="ChEBI" id="CHEBI:28868"/>
        <dbReference type="EC" id="3.1.1.116"/>
    </reaction>
    <physiologicalReaction direction="left-to-right" evidence="13">
        <dbReference type="Rhea" id="RHEA:33276"/>
    </physiologicalReaction>
</comment>
<dbReference type="Proteomes" id="UP001061958">
    <property type="component" value="Unassembled WGS sequence"/>
</dbReference>
<comment type="cofactor">
    <cofactor evidence="1">
        <name>Ca(2+)</name>
        <dbReference type="ChEBI" id="CHEBI:29108"/>
    </cofactor>
</comment>
<reference evidence="16" key="2">
    <citation type="submission" date="2022-01" db="EMBL/GenBank/DDBJ databases">
        <authorList>
            <person name="Hirooka S."/>
            <person name="Miyagishima S.Y."/>
        </authorList>
    </citation>
    <scope>NUCLEOTIDE SEQUENCE</scope>
    <source>
        <strain evidence="16">NBRC 102759</strain>
    </source>
</reference>
<evidence type="ECO:0000256" key="5">
    <source>
        <dbReference type="ARBA" id="ARBA00022692"/>
    </source>
</evidence>
<keyword evidence="7" id="KW-0378">Hydrolase</keyword>
<evidence type="ECO:0000259" key="15">
    <source>
        <dbReference type="Pfam" id="PF01764"/>
    </source>
</evidence>
<dbReference type="CDD" id="cd00519">
    <property type="entry name" value="Lipase_3"/>
    <property type="match status" value="1"/>
</dbReference>
<dbReference type="InterPro" id="IPR002921">
    <property type="entry name" value="Fungal_lipase-type"/>
</dbReference>
<evidence type="ECO:0000256" key="4">
    <source>
        <dbReference type="ARBA" id="ARBA00022553"/>
    </source>
</evidence>
<evidence type="ECO:0000256" key="2">
    <source>
        <dbReference type="ARBA" id="ARBA00004651"/>
    </source>
</evidence>
<accession>A0A9C7Q3E0</accession>
<dbReference type="GO" id="GO:0016042">
    <property type="term" value="P:lipid catabolic process"/>
    <property type="evidence" value="ECO:0007669"/>
    <property type="project" value="UniProtKB-KW"/>
</dbReference>
<dbReference type="EC" id="3.1.1.116" evidence="14"/>
<keyword evidence="12" id="KW-0472">Membrane</keyword>
<keyword evidence="9" id="KW-0442">Lipid degradation</keyword>
<dbReference type="GO" id="GO:0005886">
    <property type="term" value="C:plasma membrane"/>
    <property type="evidence" value="ECO:0007669"/>
    <property type="project" value="UniProtKB-SubCell"/>
</dbReference>
<keyword evidence="4" id="KW-0597">Phosphoprotein</keyword>
<evidence type="ECO:0000256" key="10">
    <source>
        <dbReference type="ARBA" id="ARBA00022989"/>
    </source>
</evidence>
<evidence type="ECO:0000256" key="6">
    <source>
        <dbReference type="ARBA" id="ARBA00022723"/>
    </source>
</evidence>
<evidence type="ECO:0000256" key="13">
    <source>
        <dbReference type="ARBA" id="ARBA00024531"/>
    </source>
</evidence>
<evidence type="ECO:0000313" key="17">
    <source>
        <dbReference type="Proteomes" id="UP001061958"/>
    </source>
</evidence>
<dbReference type="Gene3D" id="3.40.50.1820">
    <property type="entry name" value="alpha/beta hydrolase"/>
    <property type="match status" value="1"/>
</dbReference>
<comment type="caution">
    <text evidence="16">The sequence shown here is derived from an EMBL/GenBank/DDBJ whole genome shotgun (WGS) entry which is preliminary data.</text>
</comment>
<feature type="domain" description="Fungal lipase-type" evidence="15">
    <location>
        <begin position="213"/>
        <end position="345"/>
    </location>
</feature>
<keyword evidence="6" id="KW-0479">Metal-binding</keyword>
<dbReference type="OrthoDB" id="2802at2759"/>
<keyword evidence="10" id="KW-1133">Transmembrane helix</keyword>
<sequence length="502" mass="57047">MAKKNDDKSIVLSSFSPSPPEAVYLRESDIQEQRETISNQEQETIVNEEELRALYEKRLRRFCCLCCFQCDLWKKDNQKEERKQAITHFSSLIVGNGFQDLLPDDWILGVKVYKRIQSSSSHRQTEPSKSIENKPLDILKQAKRWMQHAEAVFGPLLFAIEKPSQAILGITPQWVIFLRTGVHSKDIIAQKFKADTYFPAYYICYDHLALSIVVAVRGTLSIADALTDLDGLNEPLKITLAENTIHGCVHNGMLRSAQKLTQIMEPILREACESYPSYRLIITGHSLGAGCAMVLSILLRERNICDNLQCYAFGPPPVLSDSLAEACNSFVISFVHNNDIVPRLSIPALRRFFRACQIAKRYHSFQRLALWLGWTSWIHLDASILEHPSDETYESQRLFVGGIIYHLQKKMRTQKGCMMICSHDVGHIYSISTITRQQLREIIGLKGMLMDHLPENYAKAISQWIASHSTDASQSINGYSVAVDEDHPLTDELSQLQNTFNG</sequence>
<evidence type="ECO:0000256" key="1">
    <source>
        <dbReference type="ARBA" id="ARBA00001913"/>
    </source>
</evidence>
<name>A0A9C7Q3E0_9RHOD</name>
<dbReference type="PANTHER" id="PTHR45792:SF8">
    <property type="entry name" value="DIACYLGLYCEROL LIPASE-ALPHA"/>
    <property type="match status" value="1"/>
</dbReference>
<keyword evidence="3" id="KW-1003">Cell membrane</keyword>
<dbReference type="InterPro" id="IPR029058">
    <property type="entry name" value="AB_hydrolase_fold"/>
</dbReference>
<evidence type="ECO:0000256" key="8">
    <source>
        <dbReference type="ARBA" id="ARBA00022837"/>
    </source>
</evidence>
<organism evidence="16 17">
    <name type="scientific">Galdieria partita</name>
    <dbReference type="NCBI Taxonomy" id="83374"/>
    <lineage>
        <taxon>Eukaryota</taxon>
        <taxon>Rhodophyta</taxon>
        <taxon>Bangiophyceae</taxon>
        <taxon>Galdieriales</taxon>
        <taxon>Galdieriaceae</taxon>
        <taxon>Galdieria</taxon>
    </lineage>
</organism>
<protein>
    <recommendedName>
        <fullName evidence="14">sn-1-specific diacylglycerol lipase</fullName>
        <ecNumber evidence="14">3.1.1.116</ecNumber>
    </recommendedName>
</protein>
<evidence type="ECO:0000256" key="12">
    <source>
        <dbReference type="ARBA" id="ARBA00023136"/>
    </source>
</evidence>
<comment type="subcellular location">
    <subcellularLocation>
        <location evidence="2">Cell membrane</location>
        <topology evidence="2">Multi-pass membrane protein</topology>
    </subcellularLocation>
</comment>
<keyword evidence="17" id="KW-1185">Reference proteome</keyword>
<evidence type="ECO:0000256" key="14">
    <source>
        <dbReference type="ARBA" id="ARBA00026104"/>
    </source>
</evidence>
<evidence type="ECO:0000256" key="11">
    <source>
        <dbReference type="ARBA" id="ARBA00023098"/>
    </source>
</evidence>
<keyword evidence="11" id="KW-0443">Lipid metabolism</keyword>
<dbReference type="Pfam" id="PF01764">
    <property type="entry name" value="Lipase_3"/>
    <property type="match status" value="1"/>
</dbReference>
<evidence type="ECO:0000256" key="9">
    <source>
        <dbReference type="ARBA" id="ARBA00022963"/>
    </source>
</evidence>
<evidence type="ECO:0000256" key="3">
    <source>
        <dbReference type="ARBA" id="ARBA00022475"/>
    </source>
</evidence>
<dbReference type="GO" id="GO:0016298">
    <property type="term" value="F:lipase activity"/>
    <property type="evidence" value="ECO:0007669"/>
    <property type="project" value="TreeGrafter"/>
</dbReference>
<dbReference type="PANTHER" id="PTHR45792">
    <property type="entry name" value="DIACYLGLYCEROL LIPASE HOMOLOG-RELATED"/>
    <property type="match status" value="1"/>
</dbReference>
<evidence type="ECO:0000313" key="16">
    <source>
        <dbReference type="EMBL" id="GJQ15135.1"/>
    </source>
</evidence>
<proteinExistence type="predicted"/>
<reference evidence="16" key="1">
    <citation type="journal article" date="2022" name="Proc. Natl. Acad. Sci. U.S.A.">
        <title>Life cycle and functional genomics of the unicellular red alga Galdieria for elucidating algal and plant evolution and industrial use.</title>
        <authorList>
            <person name="Hirooka S."/>
            <person name="Itabashi T."/>
            <person name="Ichinose T.M."/>
            <person name="Onuma R."/>
            <person name="Fujiwara T."/>
            <person name="Yamashita S."/>
            <person name="Jong L.W."/>
            <person name="Tomita R."/>
            <person name="Iwane A.H."/>
            <person name="Miyagishima S.Y."/>
        </authorList>
    </citation>
    <scope>NUCLEOTIDE SEQUENCE</scope>
    <source>
        <strain evidence="16">NBRC 102759</strain>
    </source>
</reference>
<keyword evidence="8" id="KW-0106">Calcium</keyword>
<dbReference type="GO" id="GO:0046872">
    <property type="term" value="F:metal ion binding"/>
    <property type="evidence" value="ECO:0007669"/>
    <property type="project" value="UniProtKB-KW"/>
</dbReference>
<dbReference type="SUPFAM" id="SSF53474">
    <property type="entry name" value="alpha/beta-Hydrolases"/>
    <property type="match status" value="1"/>
</dbReference>
<dbReference type="EMBL" id="BQMJ01000065">
    <property type="protein sequence ID" value="GJQ15135.1"/>
    <property type="molecule type" value="Genomic_DNA"/>
</dbReference>
<keyword evidence="5" id="KW-0812">Transmembrane</keyword>
<gene>
    <name evidence="16" type="ORF">GpartN1_g6926.t1</name>
</gene>
<evidence type="ECO:0000256" key="7">
    <source>
        <dbReference type="ARBA" id="ARBA00022801"/>
    </source>
</evidence>
<dbReference type="InterPro" id="IPR052214">
    <property type="entry name" value="DAG_Lipase-Related"/>
</dbReference>
<dbReference type="AlphaFoldDB" id="A0A9C7Q3E0"/>